<dbReference type="Pfam" id="PF08447">
    <property type="entry name" value="PAS_3"/>
    <property type="match status" value="1"/>
</dbReference>
<dbReference type="GO" id="GO:0000155">
    <property type="term" value="F:phosphorelay sensor kinase activity"/>
    <property type="evidence" value="ECO:0007669"/>
    <property type="project" value="InterPro"/>
</dbReference>
<evidence type="ECO:0000259" key="8">
    <source>
        <dbReference type="PROSITE" id="PS50110"/>
    </source>
</evidence>
<evidence type="ECO:0000256" key="3">
    <source>
        <dbReference type="ARBA" id="ARBA00022553"/>
    </source>
</evidence>
<dbReference type="Gene3D" id="3.30.565.10">
    <property type="entry name" value="Histidine kinase-like ATPase, C-terminal domain"/>
    <property type="match status" value="1"/>
</dbReference>
<dbReference type="InterPro" id="IPR000700">
    <property type="entry name" value="PAS-assoc_C"/>
</dbReference>
<dbReference type="Gene3D" id="1.10.287.130">
    <property type="match status" value="1"/>
</dbReference>
<evidence type="ECO:0000259" key="7">
    <source>
        <dbReference type="PROSITE" id="PS50109"/>
    </source>
</evidence>
<dbReference type="RefSeq" id="WP_160554199.1">
    <property type="nucleotide sequence ID" value="NZ_CP047650.1"/>
</dbReference>
<protein>
    <recommendedName>
        <fullName evidence="2">histidine kinase</fullName>
        <ecNumber evidence="2">2.7.13.3</ecNumber>
    </recommendedName>
</protein>
<dbReference type="InterPro" id="IPR005467">
    <property type="entry name" value="His_kinase_dom"/>
</dbReference>
<keyword evidence="4" id="KW-0808">Transferase</keyword>
<feature type="modified residue" description="4-aspartylphosphate" evidence="6">
    <location>
        <position position="639"/>
    </location>
</feature>
<feature type="domain" description="PAC" evidence="9">
    <location>
        <begin position="277"/>
        <end position="329"/>
    </location>
</feature>
<dbReference type="PROSITE" id="PS50110">
    <property type="entry name" value="RESPONSE_REGULATORY"/>
    <property type="match status" value="1"/>
</dbReference>
<dbReference type="SMART" id="SM00065">
    <property type="entry name" value="GAF"/>
    <property type="match status" value="1"/>
</dbReference>
<dbReference type="InterPro" id="IPR035965">
    <property type="entry name" value="PAS-like_dom_sf"/>
</dbReference>
<accession>A0A857JCC6</accession>
<keyword evidence="11" id="KW-1185">Reference proteome</keyword>
<sequence length="706" mass="76598">MDALPPPETDTHRWEDALASLDAGLRQGCDPAELARVGIDALAQALNPSRAGWGELSADGQGFTVLDDWTAPGWPSLAGPHRIAGHTGLARLQHRGRAAVVDDVREDGLAPAESQAMEAVGIRARLGLPVTDGERAGPIFFVHAPEPRQWTVEETCFARLAVERVARAIERRQSEQKLHELAWTLEQRVAERTEALRDSQDFTRLALTATGGVGVWTYEVASDRFFCDASVSDLYGIDAEEGAAGILRTRFLANVHPDDVPKLRATMSGGLERSGDLELEYRLVHPDGKVRWVLSRGHTYFDADNRPVRRTGVGVETTRQRQLEEQLRQAQKMESLGQLTGGIAHDFNNLLQGVVLPLQIAQKRLAQQQYESIGKHIEASMAAARRAAGLTQRLLAFARRQPLDSRTVALDASLAGLEPMLRNTCGVNIALEVEMADGLGPVVTDQHQFESAILNLTINARDAMPAGGTLRITAENLWLQPADAKGPLAELTPGDYVRVTVADTGTGMPASVIERAFDPFFTTKPIGQGTGLGLSMVYGYARQSGGIAVIGSSIGQGTRIALYFPRASETQALPAADTMATERAPAGKRVLVVEDDETVRRYAVELLQTDGFVVSEAVSGHQAMRLLEVQRDFDLLLSDVGLPGPNGRQVAELARERIPGIRIVLMTGYAEEAAHRNVFIDSGMELLVKPFDADALVDKVRQALSP</sequence>
<comment type="catalytic activity">
    <reaction evidence="1">
        <text>ATP + protein L-histidine = ADP + protein N-phospho-L-histidine.</text>
        <dbReference type="EC" id="2.7.13.3"/>
    </reaction>
</comment>
<evidence type="ECO:0000256" key="6">
    <source>
        <dbReference type="PROSITE-ProRule" id="PRU00169"/>
    </source>
</evidence>
<dbReference type="PANTHER" id="PTHR43065">
    <property type="entry name" value="SENSOR HISTIDINE KINASE"/>
    <property type="match status" value="1"/>
</dbReference>
<dbReference type="PANTHER" id="PTHR43065:SF42">
    <property type="entry name" value="TWO-COMPONENT SENSOR PPRA"/>
    <property type="match status" value="1"/>
</dbReference>
<keyword evidence="3 6" id="KW-0597">Phosphoprotein</keyword>
<dbReference type="InterPro" id="IPR001789">
    <property type="entry name" value="Sig_transdc_resp-reg_receiver"/>
</dbReference>
<evidence type="ECO:0000256" key="4">
    <source>
        <dbReference type="ARBA" id="ARBA00022679"/>
    </source>
</evidence>
<dbReference type="InterPro" id="IPR003018">
    <property type="entry name" value="GAF"/>
</dbReference>
<dbReference type="PROSITE" id="PS50113">
    <property type="entry name" value="PAC"/>
    <property type="match status" value="1"/>
</dbReference>
<name>A0A857JCC6_9BURK</name>
<evidence type="ECO:0000256" key="5">
    <source>
        <dbReference type="ARBA" id="ARBA00022777"/>
    </source>
</evidence>
<dbReference type="InterPro" id="IPR029016">
    <property type="entry name" value="GAF-like_dom_sf"/>
</dbReference>
<dbReference type="Proteomes" id="UP000464787">
    <property type="component" value="Chromosome"/>
</dbReference>
<dbReference type="SUPFAM" id="SSF55781">
    <property type="entry name" value="GAF domain-like"/>
    <property type="match status" value="1"/>
</dbReference>
<feature type="domain" description="Histidine kinase" evidence="7">
    <location>
        <begin position="342"/>
        <end position="568"/>
    </location>
</feature>
<dbReference type="PROSITE" id="PS50109">
    <property type="entry name" value="HIS_KIN"/>
    <property type="match status" value="1"/>
</dbReference>
<dbReference type="SMART" id="SM00388">
    <property type="entry name" value="HisKA"/>
    <property type="match status" value="1"/>
</dbReference>
<dbReference type="SUPFAM" id="SSF55874">
    <property type="entry name" value="ATPase domain of HSP90 chaperone/DNA topoisomerase II/histidine kinase"/>
    <property type="match status" value="1"/>
</dbReference>
<dbReference type="SMART" id="SM00387">
    <property type="entry name" value="HATPase_c"/>
    <property type="match status" value="1"/>
</dbReference>
<dbReference type="SUPFAM" id="SSF55785">
    <property type="entry name" value="PYP-like sensor domain (PAS domain)"/>
    <property type="match status" value="1"/>
</dbReference>
<evidence type="ECO:0000313" key="11">
    <source>
        <dbReference type="Proteomes" id="UP000464787"/>
    </source>
</evidence>
<dbReference type="InterPro" id="IPR036097">
    <property type="entry name" value="HisK_dim/P_sf"/>
</dbReference>
<dbReference type="Gene3D" id="3.30.450.40">
    <property type="match status" value="1"/>
</dbReference>
<dbReference type="SMART" id="SM00448">
    <property type="entry name" value="REC"/>
    <property type="match status" value="1"/>
</dbReference>
<reference evidence="10 11" key="1">
    <citation type="submission" date="2020-01" db="EMBL/GenBank/DDBJ databases">
        <title>Genome sequencing of strain KACC 21265.</title>
        <authorList>
            <person name="Heo J."/>
            <person name="Kim S.-J."/>
            <person name="Kim J.-S."/>
            <person name="Hong S.-B."/>
            <person name="Kwon S.-W."/>
        </authorList>
    </citation>
    <scope>NUCLEOTIDE SEQUENCE [LARGE SCALE GENOMIC DNA]</scope>
    <source>
        <strain evidence="10 11">KACC 21265</strain>
    </source>
</reference>
<dbReference type="SUPFAM" id="SSF52172">
    <property type="entry name" value="CheY-like"/>
    <property type="match status" value="1"/>
</dbReference>
<gene>
    <name evidence="10" type="ORF">GT347_21850</name>
</gene>
<dbReference type="InterPro" id="IPR003661">
    <property type="entry name" value="HisK_dim/P_dom"/>
</dbReference>
<dbReference type="SUPFAM" id="SSF47384">
    <property type="entry name" value="Homodimeric domain of signal transducing histidine kinase"/>
    <property type="match status" value="1"/>
</dbReference>
<evidence type="ECO:0000313" key="10">
    <source>
        <dbReference type="EMBL" id="QHJ00389.1"/>
    </source>
</evidence>
<dbReference type="KEGG" id="xyk:GT347_21850"/>
<keyword evidence="5" id="KW-0418">Kinase</keyword>
<dbReference type="PRINTS" id="PR00344">
    <property type="entry name" value="BCTRLSENSOR"/>
</dbReference>
<dbReference type="InterPro" id="IPR013655">
    <property type="entry name" value="PAS_fold_3"/>
</dbReference>
<dbReference type="InterPro" id="IPR011006">
    <property type="entry name" value="CheY-like_superfamily"/>
</dbReference>
<dbReference type="AlphaFoldDB" id="A0A857JCC6"/>
<dbReference type="CDD" id="cd00130">
    <property type="entry name" value="PAS"/>
    <property type="match status" value="1"/>
</dbReference>
<dbReference type="Pfam" id="PF00072">
    <property type="entry name" value="Response_reg"/>
    <property type="match status" value="1"/>
</dbReference>
<dbReference type="EC" id="2.7.13.3" evidence="2"/>
<evidence type="ECO:0000259" key="9">
    <source>
        <dbReference type="PROSITE" id="PS50113"/>
    </source>
</evidence>
<dbReference type="EMBL" id="CP047650">
    <property type="protein sequence ID" value="QHJ00389.1"/>
    <property type="molecule type" value="Genomic_DNA"/>
</dbReference>
<evidence type="ECO:0000256" key="1">
    <source>
        <dbReference type="ARBA" id="ARBA00000085"/>
    </source>
</evidence>
<dbReference type="Gene3D" id="2.10.70.100">
    <property type="match status" value="1"/>
</dbReference>
<feature type="domain" description="Response regulatory" evidence="8">
    <location>
        <begin position="589"/>
        <end position="704"/>
    </location>
</feature>
<evidence type="ECO:0000256" key="2">
    <source>
        <dbReference type="ARBA" id="ARBA00012438"/>
    </source>
</evidence>
<organism evidence="10 11">
    <name type="scientific">Xylophilus rhododendri</name>
    <dbReference type="NCBI Taxonomy" id="2697032"/>
    <lineage>
        <taxon>Bacteria</taxon>
        <taxon>Pseudomonadati</taxon>
        <taxon>Pseudomonadota</taxon>
        <taxon>Betaproteobacteria</taxon>
        <taxon>Burkholderiales</taxon>
        <taxon>Xylophilus</taxon>
    </lineage>
</organism>
<dbReference type="Pfam" id="PF02518">
    <property type="entry name" value="HATPase_c"/>
    <property type="match status" value="1"/>
</dbReference>
<proteinExistence type="predicted"/>
<dbReference type="InterPro" id="IPR004358">
    <property type="entry name" value="Sig_transdc_His_kin-like_C"/>
</dbReference>
<dbReference type="InterPro" id="IPR000014">
    <property type="entry name" value="PAS"/>
</dbReference>
<dbReference type="InterPro" id="IPR036890">
    <property type="entry name" value="HATPase_C_sf"/>
</dbReference>
<dbReference type="Gene3D" id="3.30.450.20">
    <property type="entry name" value="PAS domain"/>
    <property type="match status" value="1"/>
</dbReference>
<dbReference type="InterPro" id="IPR003594">
    <property type="entry name" value="HATPase_dom"/>
</dbReference>
<dbReference type="Gene3D" id="3.40.50.2300">
    <property type="match status" value="1"/>
</dbReference>